<comment type="caution">
    <text evidence="1">The sequence shown here is derived from an EMBL/GenBank/DDBJ whole genome shotgun (WGS) entry which is preliminary data.</text>
</comment>
<keyword evidence="2" id="KW-1185">Reference proteome</keyword>
<evidence type="ECO:0000313" key="1">
    <source>
        <dbReference type="EMBL" id="KAJ9114290.1"/>
    </source>
</evidence>
<evidence type="ECO:0000313" key="2">
    <source>
        <dbReference type="Proteomes" id="UP001243375"/>
    </source>
</evidence>
<accession>A0ACC2WSK0</accession>
<gene>
    <name evidence="1" type="ORF">QFC22_005742</name>
</gene>
<organism evidence="1 2">
    <name type="scientific">Naganishia vaughanmartiniae</name>
    <dbReference type="NCBI Taxonomy" id="1424756"/>
    <lineage>
        <taxon>Eukaryota</taxon>
        <taxon>Fungi</taxon>
        <taxon>Dikarya</taxon>
        <taxon>Basidiomycota</taxon>
        <taxon>Agaricomycotina</taxon>
        <taxon>Tremellomycetes</taxon>
        <taxon>Filobasidiales</taxon>
        <taxon>Filobasidiaceae</taxon>
        <taxon>Naganishia</taxon>
    </lineage>
</organism>
<dbReference type="EMBL" id="JASBWU010000019">
    <property type="protein sequence ID" value="KAJ9114290.1"/>
    <property type="molecule type" value="Genomic_DNA"/>
</dbReference>
<protein>
    <submittedName>
        <fullName evidence="1">Uncharacterized protein</fullName>
    </submittedName>
</protein>
<reference evidence="1" key="1">
    <citation type="submission" date="2023-04" db="EMBL/GenBank/DDBJ databases">
        <title>Draft Genome sequencing of Naganishia species isolated from polar environments using Oxford Nanopore Technology.</title>
        <authorList>
            <person name="Leo P."/>
            <person name="Venkateswaran K."/>
        </authorList>
    </citation>
    <scope>NUCLEOTIDE SEQUENCE</scope>
    <source>
        <strain evidence="1">MNA-CCFEE 5425</strain>
    </source>
</reference>
<dbReference type="Proteomes" id="UP001243375">
    <property type="component" value="Unassembled WGS sequence"/>
</dbReference>
<proteinExistence type="predicted"/>
<name>A0ACC2WSK0_9TREE</name>
<sequence>MGTFTDNPPKPKVPHLKSTRWLLAAAAYLAIGSTVLLWLCTFSTPHIKSLYYLKVKEESENVSFGTFGYCRSKTGACHENTSGYRHVLTTGSDLPGSSVVVNPIAAGITTVTMVFLIYSLIRKRAAGFVFFMTLFATTLTVISYILVLATFVGGHDRAKKHGLRPSYGAAMWLHLVATLWMLLVSTLAGLAWFRHRRAVREATALADATHLKVPRESHDNSYANAVQTA</sequence>